<evidence type="ECO:0000256" key="5">
    <source>
        <dbReference type="PROSITE-ProRule" id="PRU00182"/>
    </source>
</evidence>
<evidence type="ECO:0000256" key="6">
    <source>
        <dbReference type="RuleBase" id="RU003887"/>
    </source>
</evidence>
<gene>
    <name evidence="9" type="ORF">DN068_05605</name>
</gene>
<dbReference type="InterPro" id="IPR042092">
    <property type="entry name" value="PsdUridine_s_RsuA/RluB/E/F_cat"/>
</dbReference>
<reference evidence="9 10" key="1">
    <citation type="submission" date="2018-06" db="EMBL/GenBank/DDBJ databases">
        <title>Mucibacter soli gen. nov., sp. nov., a new member of the family Chitinophagaceae producing mucin.</title>
        <authorList>
            <person name="Kim M.-K."/>
            <person name="Park S."/>
            <person name="Kim T.-S."/>
            <person name="Joung Y."/>
            <person name="Han J.-H."/>
            <person name="Kim S.B."/>
        </authorList>
    </citation>
    <scope>NUCLEOTIDE SEQUENCE [LARGE SCALE GENOMIC DNA]</scope>
    <source>
        <strain evidence="9 10">R1-15</strain>
    </source>
</reference>
<dbReference type="CDD" id="cd02554">
    <property type="entry name" value="PseudoU_synth_RluF"/>
    <property type="match status" value="1"/>
</dbReference>
<dbReference type="InterPro" id="IPR050343">
    <property type="entry name" value="RsuA_PseudoU_synthase"/>
</dbReference>
<dbReference type="GO" id="GO:0000455">
    <property type="term" value="P:enzyme-directed rRNA pseudouridine synthesis"/>
    <property type="evidence" value="ECO:0007669"/>
    <property type="project" value="UniProtKB-ARBA"/>
</dbReference>
<proteinExistence type="inferred from homology"/>
<comment type="caution">
    <text evidence="9">The sequence shown here is derived from an EMBL/GenBank/DDBJ whole genome shotgun (WGS) entry which is preliminary data.</text>
</comment>
<dbReference type="GO" id="GO:0003723">
    <property type="term" value="F:RNA binding"/>
    <property type="evidence" value="ECO:0007669"/>
    <property type="project" value="UniProtKB-KW"/>
</dbReference>
<dbReference type="InterPro" id="IPR000748">
    <property type="entry name" value="PsdUridine_synth_RsuA/RluB/E/F"/>
</dbReference>
<evidence type="ECO:0000313" key="10">
    <source>
        <dbReference type="Proteomes" id="UP000248745"/>
    </source>
</evidence>
<dbReference type="InterPro" id="IPR020094">
    <property type="entry name" value="TruA/RsuA/RluB/E/F_N"/>
</dbReference>
<dbReference type="PROSITE" id="PS01149">
    <property type="entry name" value="PSI_RSU"/>
    <property type="match status" value="1"/>
</dbReference>
<dbReference type="GO" id="GO:0160138">
    <property type="term" value="F:23S rRNA pseudouridine(2604) synthase activity"/>
    <property type="evidence" value="ECO:0007669"/>
    <property type="project" value="UniProtKB-EC"/>
</dbReference>
<dbReference type="Gene3D" id="3.30.70.1560">
    <property type="entry name" value="Alpha-L RNA-binding motif"/>
    <property type="match status" value="1"/>
</dbReference>
<dbReference type="SMART" id="SM00363">
    <property type="entry name" value="S4"/>
    <property type="match status" value="1"/>
</dbReference>
<dbReference type="AlphaFoldDB" id="A0A2W2B1E4"/>
<comment type="similarity">
    <text evidence="1 6">Belongs to the pseudouridine synthase RsuA family.</text>
</comment>
<dbReference type="Gene3D" id="3.10.290.10">
    <property type="entry name" value="RNA-binding S4 domain"/>
    <property type="match status" value="1"/>
</dbReference>
<dbReference type="NCBIfam" id="NF007784">
    <property type="entry name" value="PRK10475.1"/>
    <property type="match status" value="1"/>
</dbReference>
<feature type="compositionally biased region" description="Basic and acidic residues" evidence="7">
    <location>
        <begin position="315"/>
        <end position="324"/>
    </location>
</feature>
<dbReference type="PANTHER" id="PTHR47683:SF2">
    <property type="entry name" value="RNA-BINDING S4 DOMAIN-CONTAINING PROTEIN"/>
    <property type="match status" value="1"/>
</dbReference>
<dbReference type="InterPro" id="IPR020103">
    <property type="entry name" value="PsdUridine_synth_cat_dom_sf"/>
</dbReference>
<feature type="compositionally biased region" description="Basic and acidic residues" evidence="7">
    <location>
        <begin position="250"/>
        <end position="267"/>
    </location>
</feature>
<protein>
    <recommendedName>
        <fullName evidence="6">Pseudouridine synthase</fullName>
        <ecNumber evidence="6">5.4.99.-</ecNumber>
    </recommendedName>
</protein>
<dbReference type="InterPro" id="IPR036986">
    <property type="entry name" value="S4_RNA-bd_sf"/>
</dbReference>
<dbReference type="InterPro" id="IPR006145">
    <property type="entry name" value="PsdUridine_synth_RsuA/RluA"/>
</dbReference>
<evidence type="ECO:0000256" key="4">
    <source>
        <dbReference type="ARBA" id="ARBA00036535"/>
    </source>
</evidence>
<dbReference type="PANTHER" id="PTHR47683">
    <property type="entry name" value="PSEUDOURIDINE SYNTHASE FAMILY PROTEIN-RELATED"/>
    <property type="match status" value="1"/>
</dbReference>
<dbReference type="RefSeq" id="WP_110997915.1">
    <property type="nucleotide sequence ID" value="NZ_QKTW01000009.1"/>
</dbReference>
<dbReference type="CDD" id="cd00165">
    <property type="entry name" value="S4"/>
    <property type="match status" value="1"/>
</dbReference>
<evidence type="ECO:0000256" key="3">
    <source>
        <dbReference type="ARBA" id="ARBA00036390"/>
    </source>
</evidence>
<dbReference type="Proteomes" id="UP000248745">
    <property type="component" value="Unassembled WGS sequence"/>
</dbReference>
<dbReference type="NCBIfam" id="TIGR00093">
    <property type="entry name" value="pseudouridine synthase"/>
    <property type="match status" value="1"/>
</dbReference>
<evidence type="ECO:0000259" key="8">
    <source>
        <dbReference type="SMART" id="SM00363"/>
    </source>
</evidence>
<dbReference type="InterPro" id="IPR002942">
    <property type="entry name" value="S4_RNA-bd"/>
</dbReference>
<feature type="domain" description="RNA-binding S4" evidence="8">
    <location>
        <begin position="19"/>
        <end position="76"/>
    </location>
</feature>
<accession>A0A2W2B1E4</accession>
<feature type="compositionally biased region" description="Basic and acidic residues" evidence="7">
    <location>
        <begin position="273"/>
        <end position="308"/>
    </location>
</feature>
<dbReference type="EC" id="5.4.99.-" evidence="6"/>
<dbReference type="EMBL" id="QKTW01000009">
    <property type="protein sequence ID" value="PZF73818.1"/>
    <property type="molecule type" value="Genomic_DNA"/>
</dbReference>
<comment type="catalytic activity">
    <reaction evidence="3">
        <text>uridine(35) in tRNA(Tyr) = pseudouridine(35) in tRNA(Tyr)</text>
        <dbReference type="Rhea" id="RHEA:60556"/>
        <dbReference type="Rhea" id="RHEA-COMP:15607"/>
        <dbReference type="Rhea" id="RHEA-COMP:15608"/>
        <dbReference type="ChEBI" id="CHEBI:65314"/>
        <dbReference type="ChEBI" id="CHEBI:65315"/>
    </reaction>
</comment>
<keyword evidence="2 6" id="KW-0413">Isomerase</keyword>
<sequence>MKQRYFPKKTNTPVSDDSVSLNKYISDSGFCSRREADTYIEQGRVTINNEDATKGNRVYPGDVVEIDGEPIRKKVKTIYIAFNKPAGVTSTTDTKDKTNIVDYLKFPQRIFPIGRLDKDSEGIIFLTNDGDVVNKILRAGNNHEKEYIVVVDKPVTPEFIKQMSSGVKIMGQWTKPCKITQEGKSVFRIILTQGLNRQIRRMCETLDYKVVRLNRIRIMNVHLGKLPVGHWRYLTPEEMDTIQKMVSDSSKTEEASRIERKKPEVKKPAPKPEPAKSKEAPKGKGKDVPKEKKAAPKEQNDNDASEKPHKSKKLSYKEFRQKKK</sequence>
<dbReference type="OrthoDB" id="1012272at2"/>
<organism evidence="9 10">
    <name type="scientific">Taibaiella soli</name>
    <dbReference type="NCBI Taxonomy" id="1649169"/>
    <lineage>
        <taxon>Bacteria</taxon>
        <taxon>Pseudomonadati</taxon>
        <taxon>Bacteroidota</taxon>
        <taxon>Chitinophagia</taxon>
        <taxon>Chitinophagales</taxon>
        <taxon>Chitinophagaceae</taxon>
        <taxon>Taibaiella</taxon>
    </lineage>
</organism>
<dbReference type="FunFam" id="3.30.70.1560:FF:000002">
    <property type="entry name" value="Pseudouridine synthase"/>
    <property type="match status" value="1"/>
</dbReference>
<feature type="region of interest" description="Disordered" evidence="7">
    <location>
        <begin position="244"/>
        <end position="324"/>
    </location>
</feature>
<evidence type="ECO:0000256" key="2">
    <source>
        <dbReference type="ARBA" id="ARBA00023235"/>
    </source>
</evidence>
<evidence type="ECO:0000256" key="7">
    <source>
        <dbReference type="SAM" id="MobiDB-lite"/>
    </source>
</evidence>
<dbReference type="Gene3D" id="3.30.70.580">
    <property type="entry name" value="Pseudouridine synthase I, catalytic domain, N-terminal subdomain"/>
    <property type="match status" value="1"/>
</dbReference>
<dbReference type="FunFam" id="3.10.290.10:FF:000003">
    <property type="entry name" value="Pseudouridine synthase"/>
    <property type="match status" value="1"/>
</dbReference>
<evidence type="ECO:0000256" key="1">
    <source>
        <dbReference type="ARBA" id="ARBA00008348"/>
    </source>
</evidence>
<keyword evidence="5" id="KW-0694">RNA-binding</keyword>
<keyword evidence="10" id="KW-1185">Reference proteome</keyword>
<dbReference type="Pfam" id="PF00849">
    <property type="entry name" value="PseudoU_synth_2"/>
    <property type="match status" value="1"/>
</dbReference>
<dbReference type="SUPFAM" id="SSF55120">
    <property type="entry name" value="Pseudouridine synthase"/>
    <property type="match status" value="1"/>
</dbReference>
<dbReference type="SUPFAM" id="SSF55174">
    <property type="entry name" value="Alpha-L RNA-binding motif"/>
    <property type="match status" value="1"/>
</dbReference>
<dbReference type="Pfam" id="PF01479">
    <property type="entry name" value="S4"/>
    <property type="match status" value="1"/>
</dbReference>
<dbReference type="PROSITE" id="PS50889">
    <property type="entry name" value="S4"/>
    <property type="match status" value="1"/>
</dbReference>
<name>A0A2W2B1E4_9BACT</name>
<comment type="catalytic activity">
    <reaction evidence="4">
        <text>uridine(2604) in 23S rRNA = pseudouridine(2604) in 23S rRNA</text>
        <dbReference type="Rhea" id="RHEA:38875"/>
        <dbReference type="Rhea" id="RHEA-COMP:10093"/>
        <dbReference type="Rhea" id="RHEA-COMP:10094"/>
        <dbReference type="ChEBI" id="CHEBI:65314"/>
        <dbReference type="ChEBI" id="CHEBI:65315"/>
        <dbReference type="EC" id="5.4.99.21"/>
    </reaction>
</comment>
<dbReference type="InterPro" id="IPR018496">
    <property type="entry name" value="PsdUridine_synth_RsuA/RluB_CS"/>
</dbReference>
<evidence type="ECO:0000313" key="9">
    <source>
        <dbReference type="EMBL" id="PZF73818.1"/>
    </source>
</evidence>